<keyword evidence="3" id="KW-0722">Serine protease inhibitor</keyword>
<dbReference type="GO" id="GO:0009611">
    <property type="term" value="P:response to wounding"/>
    <property type="evidence" value="ECO:0007669"/>
    <property type="project" value="InterPro"/>
</dbReference>
<protein>
    <submittedName>
        <fullName evidence="5">Uncharacterized protein</fullName>
    </submittedName>
</protein>
<feature type="non-terminal residue" evidence="5">
    <location>
        <position position="1"/>
    </location>
</feature>
<proteinExistence type="inferred from homology"/>
<reference evidence="5 6" key="1">
    <citation type="journal article" date="2019" name="Sci. Rep.">
        <title>A high-quality genome of Eragrostis curvula grass provides insights into Poaceae evolution and supports new strategies to enhance forage quality.</title>
        <authorList>
            <person name="Carballo J."/>
            <person name="Santos B.A.C.M."/>
            <person name="Zappacosta D."/>
            <person name="Garbus I."/>
            <person name="Selva J.P."/>
            <person name="Gallo C.A."/>
            <person name="Diaz A."/>
            <person name="Albertini E."/>
            <person name="Caccamo M."/>
            <person name="Echenique V."/>
        </authorList>
    </citation>
    <scope>NUCLEOTIDE SEQUENCE [LARGE SCALE GENOMIC DNA]</scope>
    <source>
        <strain evidence="6">cv. Victoria</strain>
        <tissue evidence="5">Leaf</tissue>
    </source>
</reference>
<gene>
    <name evidence="5" type="ORF">EJB05_34925</name>
</gene>
<evidence type="ECO:0000313" key="6">
    <source>
        <dbReference type="Proteomes" id="UP000324897"/>
    </source>
</evidence>
<dbReference type="PANTHER" id="PTHR33091:SF99">
    <property type="entry name" value="INHIBITOR OF TRYPSIN_HAGEMAN FACTOR-LIKE PROTEIN-RELATED"/>
    <property type="match status" value="1"/>
</dbReference>
<name>A0A5J9U6P1_9POAL</name>
<dbReference type="Gramene" id="TVU18811">
    <property type="protein sequence ID" value="TVU18811"/>
    <property type="gene ID" value="EJB05_34925"/>
</dbReference>
<dbReference type="Proteomes" id="UP000324897">
    <property type="component" value="Chromosome 7"/>
</dbReference>
<comment type="caution">
    <text evidence="5">The sequence shown here is derived from an EMBL/GenBank/DDBJ whole genome shotgun (WGS) entry which is preliminary data.</text>
</comment>
<dbReference type="AlphaFoldDB" id="A0A5J9U6P1"/>
<dbReference type="SUPFAM" id="SSF54654">
    <property type="entry name" value="CI-2 family of serine protease inhibitors"/>
    <property type="match status" value="1"/>
</dbReference>
<dbReference type="GO" id="GO:0004867">
    <property type="term" value="F:serine-type endopeptidase inhibitor activity"/>
    <property type="evidence" value="ECO:0007669"/>
    <property type="project" value="UniProtKB-KW"/>
</dbReference>
<dbReference type="Gene3D" id="3.30.10.10">
    <property type="entry name" value="Trypsin Inhibitor V, subunit A"/>
    <property type="match status" value="1"/>
</dbReference>
<keyword evidence="4" id="KW-0732">Signal</keyword>
<feature type="signal peptide" evidence="4">
    <location>
        <begin position="1"/>
        <end position="31"/>
    </location>
</feature>
<evidence type="ECO:0000256" key="1">
    <source>
        <dbReference type="ARBA" id="ARBA00008210"/>
    </source>
</evidence>
<evidence type="ECO:0000256" key="3">
    <source>
        <dbReference type="ARBA" id="ARBA00022900"/>
    </source>
</evidence>
<dbReference type="OrthoDB" id="10013825at2759"/>
<organism evidence="5 6">
    <name type="scientific">Eragrostis curvula</name>
    <name type="common">weeping love grass</name>
    <dbReference type="NCBI Taxonomy" id="38414"/>
    <lineage>
        <taxon>Eukaryota</taxon>
        <taxon>Viridiplantae</taxon>
        <taxon>Streptophyta</taxon>
        <taxon>Embryophyta</taxon>
        <taxon>Tracheophyta</taxon>
        <taxon>Spermatophyta</taxon>
        <taxon>Magnoliopsida</taxon>
        <taxon>Liliopsida</taxon>
        <taxon>Poales</taxon>
        <taxon>Poaceae</taxon>
        <taxon>PACMAD clade</taxon>
        <taxon>Chloridoideae</taxon>
        <taxon>Eragrostideae</taxon>
        <taxon>Eragrostidinae</taxon>
        <taxon>Eragrostis</taxon>
    </lineage>
</organism>
<keyword evidence="6" id="KW-1185">Reference proteome</keyword>
<sequence length="147" mass="15805">MQKVSSASTLLLLPLVFLLLSIVCMPATGDATQCTPQPCQGKHSSHVLNLEMAVLIWMDLPWTLISEQSWPELVGKDQDTAYNIIKRDNPQVTDIVWLISAVVGHVSEKKDVLGAAGDDDFCCNRVIVVLGALPSGVDGVIKVPVVG</sequence>
<dbReference type="InterPro" id="IPR036354">
    <property type="entry name" value="Prot_inh_pot1_sf"/>
</dbReference>
<evidence type="ECO:0000313" key="5">
    <source>
        <dbReference type="EMBL" id="TVU18811.1"/>
    </source>
</evidence>
<dbReference type="Pfam" id="PF00280">
    <property type="entry name" value="potato_inhibit"/>
    <property type="match status" value="1"/>
</dbReference>
<comment type="similarity">
    <text evidence="1">Belongs to the protease inhibitor I13 (potato type I serine protease inhibitor) family.</text>
</comment>
<evidence type="ECO:0000256" key="4">
    <source>
        <dbReference type="SAM" id="SignalP"/>
    </source>
</evidence>
<accession>A0A5J9U6P1</accession>
<feature type="chain" id="PRO_5023811101" evidence="4">
    <location>
        <begin position="32"/>
        <end position="147"/>
    </location>
</feature>
<keyword evidence="2" id="KW-0646">Protease inhibitor</keyword>
<dbReference type="PANTHER" id="PTHR33091">
    <property type="entry name" value="PROTEIN, PUTATIVE, EXPRESSED-RELATED"/>
    <property type="match status" value="1"/>
</dbReference>
<dbReference type="InterPro" id="IPR000864">
    <property type="entry name" value="Prot_inh_pot1"/>
</dbReference>
<dbReference type="EMBL" id="RWGY01000029">
    <property type="protein sequence ID" value="TVU18811.1"/>
    <property type="molecule type" value="Genomic_DNA"/>
</dbReference>
<evidence type="ECO:0000256" key="2">
    <source>
        <dbReference type="ARBA" id="ARBA00022690"/>
    </source>
</evidence>